<name>A0A846XAD4_9NOCA</name>
<feature type="transmembrane region" description="Helical" evidence="8">
    <location>
        <begin position="361"/>
        <end position="387"/>
    </location>
</feature>
<keyword evidence="5 8" id="KW-1133">Transmembrane helix</keyword>
<dbReference type="PROSITE" id="PS51318">
    <property type="entry name" value="TAT"/>
    <property type="match status" value="1"/>
</dbReference>
<dbReference type="CDD" id="cd17321">
    <property type="entry name" value="MFS_MMR_MDR_like"/>
    <property type="match status" value="1"/>
</dbReference>
<keyword evidence="3" id="KW-1003">Cell membrane</keyword>
<dbReference type="Proteomes" id="UP000565715">
    <property type="component" value="Unassembled WGS sequence"/>
</dbReference>
<evidence type="ECO:0000256" key="3">
    <source>
        <dbReference type="ARBA" id="ARBA00022475"/>
    </source>
</evidence>
<evidence type="ECO:0000256" key="2">
    <source>
        <dbReference type="ARBA" id="ARBA00022448"/>
    </source>
</evidence>
<feature type="transmembrane region" description="Helical" evidence="8">
    <location>
        <begin position="15"/>
        <end position="39"/>
    </location>
</feature>
<feature type="transmembrane region" description="Helical" evidence="8">
    <location>
        <begin position="51"/>
        <end position="71"/>
    </location>
</feature>
<reference evidence="10 11" key="1">
    <citation type="submission" date="2020-04" db="EMBL/GenBank/DDBJ databases">
        <title>MicrobeNet Type strains.</title>
        <authorList>
            <person name="Nicholson A.C."/>
        </authorList>
    </citation>
    <scope>NUCLEOTIDE SEQUENCE [LARGE SCALE GENOMIC DNA]</scope>
    <source>
        <strain evidence="10 11">DSM 45078</strain>
    </source>
</reference>
<keyword evidence="6 8" id="KW-0472">Membrane</keyword>
<dbReference type="InterPro" id="IPR036259">
    <property type="entry name" value="MFS_trans_sf"/>
</dbReference>
<accession>A0A846XAD4</accession>
<evidence type="ECO:0000313" key="10">
    <source>
        <dbReference type="EMBL" id="NKY32019.1"/>
    </source>
</evidence>
<feature type="transmembrane region" description="Helical" evidence="8">
    <location>
        <begin position="108"/>
        <end position="130"/>
    </location>
</feature>
<feature type="domain" description="Major facilitator superfamily (MFS) profile" evidence="9">
    <location>
        <begin position="17"/>
        <end position="505"/>
    </location>
</feature>
<evidence type="ECO:0000313" key="11">
    <source>
        <dbReference type="Proteomes" id="UP000565715"/>
    </source>
</evidence>
<sequence>MSNPRSHPPGPRSRWLGLAVLTLPVILTSMDITILHIAIPTITHELNPGPGLTLWILDSYGFLLAGLLIVMGNIGDRIGRRRLLLIGAGVFGTASALAAFAPTPEMLVAARALMGIGGATLMPSTLSLIRNLFTDPEERTKAIGMWTASLSAGIALGPVLGGLLLEAFWWGSVFLVNVPVIVLLLAITPRLVPEYRSPTPIRLDGSSVLLSFAAILPVVWAIKSTAEKLAPTPEAVIALVVGLLAGVAFLLRQRRLRAPLVDTGLFADPRFSGAILGAGLAMFSLVGVMLYSAQYLQLVEGLSPLVAALAILPVVASVGGMAVLASLLVPRFGYPLIFGAGAVLAAGGMLAFSRVPAGDGVVHAIVASALIGAGIAPMMTLATDVVVGAAPPDRSGAASALSETATELGAALGIAVLGSIGTAVYRATILDQGPAGLPAEAAEAVGSSLGAALSVSEQLPAEPAAHLTELARHAFVDGLGAATVTGGLILVAAAIVCPFLLYRGRRRDYVVDATGKGPESGSCGVATGTRTRGTSPRESG</sequence>
<keyword evidence="2" id="KW-0813">Transport</keyword>
<comment type="caution">
    <text evidence="10">The sequence shown here is derived from an EMBL/GenBank/DDBJ whole genome shotgun (WGS) entry which is preliminary data.</text>
</comment>
<evidence type="ECO:0000259" key="9">
    <source>
        <dbReference type="PROSITE" id="PS50850"/>
    </source>
</evidence>
<feature type="transmembrane region" description="Helical" evidence="8">
    <location>
        <begin position="336"/>
        <end position="355"/>
    </location>
</feature>
<dbReference type="PROSITE" id="PS50850">
    <property type="entry name" value="MFS"/>
    <property type="match status" value="1"/>
</dbReference>
<keyword evidence="4 8" id="KW-0812">Transmembrane</keyword>
<evidence type="ECO:0000256" key="5">
    <source>
        <dbReference type="ARBA" id="ARBA00022989"/>
    </source>
</evidence>
<protein>
    <submittedName>
        <fullName evidence="10">MFS transporter</fullName>
    </submittedName>
</protein>
<dbReference type="InterPro" id="IPR020846">
    <property type="entry name" value="MFS_dom"/>
</dbReference>
<feature type="region of interest" description="Disordered" evidence="7">
    <location>
        <begin position="516"/>
        <end position="540"/>
    </location>
</feature>
<keyword evidence="11" id="KW-1185">Reference proteome</keyword>
<dbReference type="GO" id="GO:0022857">
    <property type="term" value="F:transmembrane transporter activity"/>
    <property type="evidence" value="ECO:0007669"/>
    <property type="project" value="InterPro"/>
</dbReference>
<proteinExistence type="predicted"/>
<evidence type="ECO:0000256" key="1">
    <source>
        <dbReference type="ARBA" id="ARBA00004651"/>
    </source>
</evidence>
<evidence type="ECO:0000256" key="4">
    <source>
        <dbReference type="ARBA" id="ARBA00022692"/>
    </source>
</evidence>
<dbReference type="InterPro" id="IPR006311">
    <property type="entry name" value="TAT_signal"/>
</dbReference>
<feature type="transmembrane region" description="Helical" evidence="8">
    <location>
        <begin position="83"/>
        <end position="102"/>
    </location>
</feature>
<feature type="transmembrane region" description="Helical" evidence="8">
    <location>
        <begin position="305"/>
        <end position="329"/>
    </location>
</feature>
<feature type="transmembrane region" description="Helical" evidence="8">
    <location>
        <begin position="234"/>
        <end position="251"/>
    </location>
</feature>
<dbReference type="SUPFAM" id="SSF103473">
    <property type="entry name" value="MFS general substrate transporter"/>
    <property type="match status" value="1"/>
</dbReference>
<feature type="transmembrane region" description="Helical" evidence="8">
    <location>
        <begin position="167"/>
        <end position="189"/>
    </location>
</feature>
<feature type="transmembrane region" description="Helical" evidence="8">
    <location>
        <begin position="201"/>
        <end position="222"/>
    </location>
</feature>
<dbReference type="EMBL" id="JAAXOO010000001">
    <property type="protein sequence ID" value="NKY32019.1"/>
    <property type="molecule type" value="Genomic_DNA"/>
</dbReference>
<gene>
    <name evidence="10" type="ORF">HGA13_02880</name>
</gene>
<feature type="compositionally biased region" description="Polar residues" evidence="7">
    <location>
        <begin position="528"/>
        <end position="540"/>
    </location>
</feature>
<feature type="transmembrane region" description="Helical" evidence="8">
    <location>
        <begin position="479"/>
        <end position="502"/>
    </location>
</feature>
<dbReference type="Gene3D" id="1.20.1720.10">
    <property type="entry name" value="Multidrug resistance protein D"/>
    <property type="match status" value="1"/>
</dbReference>
<feature type="transmembrane region" description="Helical" evidence="8">
    <location>
        <begin position="142"/>
        <end position="161"/>
    </location>
</feature>
<evidence type="ECO:0000256" key="6">
    <source>
        <dbReference type="ARBA" id="ARBA00023136"/>
    </source>
</evidence>
<dbReference type="PANTHER" id="PTHR42718:SF47">
    <property type="entry name" value="METHYL VIOLOGEN RESISTANCE PROTEIN SMVA"/>
    <property type="match status" value="1"/>
</dbReference>
<dbReference type="Gene3D" id="1.20.1250.20">
    <property type="entry name" value="MFS general substrate transporter like domains"/>
    <property type="match status" value="1"/>
</dbReference>
<dbReference type="PANTHER" id="PTHR42718">
    <property type="entry name" value="MAJOR FACILITATOR SUPERFAMILY MULTIDRUG TRANSPORTER MFSC"/>
    <property type="match status" value="1"/>
</dbReference>
<feature type="transmembrane region" description="Helical" evidence="8">
    <location>
        <begin position="271"/>
        <end position="293"/>
    </location>
</feature>
<dbReference type="RefSeq" id="WP_084470538.1">
    <property type="nucleotide sequence ID" value="NZ_JAAXOO010000001.1"/>
</dbReference>
<evidence type="ECO:0000256" key="7">
    <source>
        <dbReference type="SAM" id="MobiDB-lite"/>
    </source>
</evidence>
<dbReference type="AlphaFoldDB" id="A0A846XAD4"/>
<dbReference type="Pfam" id="PF07690">
    <property type="entry name" value="MFS_1"/>
    <property type="match status" value="1"/>
</dbReference>
<feature type="transmembrane region" description="Helical" evidence="8">
    <location>
        <begin position="408"/>
        <end position="428"/>
    </location>
</feature>
<organism evidence="10 11">
    <name type="scientific">Nocardia speluncae</name>
    <dbReference type="NCBI Taxonomy" id="419477"/>
    <lineage>
        <taxon>Bacteria</taxon>
        <taxon>Bacillati</taxon>
        <taxon>Actinomycetota</taxon>
        <taxon>Actinomycetes</taxon>
        <taxon>Mycobacteriales</taxon>
        <taxon>Nocardiaceae</taxon>
        <taxon>Nocardia</taxon>
    </lineage>
</organism>
<dbReference type="GO" id="GO:0005886">
    <property type="term" value="C:plasma membrane"/>
    <property type="evidence" value="ECO:0007669"/>
    <property type="project" value="UniProtKB-SubCell"/>
</dbReference>
<comment type="subcellular location">
    <subcellularLocation>
        <location evidence="1">Cell membrane</location>
        <topology evidence="1">Multi-pass membrane protein</topology>
    </subcellularLocation>
</comment>
<dbReference type="InterPro" id="IPR011701">
    <property type="entry name" value="MFS"/>
</dbReference>
<evidence type="ECO:0000256" key="8">
    <source>
        <dbReference type="SAM" id="Phobius"/>
    </source>
</evidence>